<dbReference type="RefSeq" id="WP_013556436.1">
    <property type="nucleotide sequence ID" value="NC_014958.1"/>
</dbReference>
<feature type="transmembrane region" description="Helical" evidence="1">
    <location>
        <begin position="121"/>
        <end position="142"/>
    </location>
</feature>
<keyword evidence="3" id="KW-1185">Reference proteome</keyword>
<evidence type="ECO:0000313" key="2">
    <source>
        <dbReference type="EMBL" id="ADV66931.1"/>
    </source>
</evidence>
<feature type="transmembrane region" description="Helical" evidence="1">
    <location>
        <begin position="172"/>
        <end position="198"/>
    </location>
</feature>
<feature type="transmembrane region" description="Helical" evidence="1">
    <location>
        <begin position="87"/>
        <end position="109"/>
    </location>
</feature>
<evidence type="ECO:0000256" key="1">
    <source>
        <dbReference type="SAM" id="Phobius"/>
    </source>
</evidence>
<evidence type="ECO:0000313" key="3">
    <source>
        <dbReference type="Proteomes" id="UP000008635"/>
    </source>
</evidence>
<dbReference type="AlphaFoldDB" id="E8U792"/>
<dbReference type="PANTHER" id="PTHR35864">
    <property type="entry name" value="ZINC METALLOPROTEASE MJ0611-RELATED"/>
    <property type="match status" value="1"/>
</dbReference>
<keyword evidence="1" id="KW-0812">Transmembrane</keyword>
<accession>E8U792</accession>
<proteinExistence type="predicted"/>
<keyword evidence="1" id="KW-1133">Transmembrane helix</keyword>
<sequence length="209" mass="22423" precursor="true">MFGPLTLIGRDPLVFVLLVVTFLMGVMLRGVVQAHVAARLGDDSARQEGYGVPEPSVHFDVVGAALYVLLGVALSRPVPLTLRGRRAVYALVSGPLTLLVWALLLLVLQRAQQNAFAGADVLGQALGLAAYASTLHAVFYLLPLPHLDGGRLVFLAGPRGARRALAHLEGPGVLVTYIVWVVLYLSNVLVQVAAPLWAGLQWLISRLPW</sequence>
<feature type="transmembrane region" description="Helical" evidence="1">
    <location>
        <begin position="12"/>
        <end position="36"/>
    </location>
</feature>
<protein>
    <recommendedName>
        <fullName evidence="4">Peptidase M50</fullName>
    </recommendedName>
</protein>
<name>E8U792_DEIML</name>
<dbReference type="STRING" id="709986.Deima_1280"/>
<dbReference type="PANTHER" id="PTHR35864:SF1">
    <property type="entry name" value="ZINC METALLOPROTEASE YWHC-RELATED"/>
    <property type="match status" value="1"/>
</dbReference>
<gene>
    <name evidence="2" type="ordered locus">Deima_1280</name>
</gene>
<organism evidence="2 3">
    <name type="scientific">Deinococcus maricopensis (strain DSM 21211 / LMG 22137 / NRRL B-23946 / LB-34)</name>
    <dbReference type="NCBI Taxonomy" id="709986"/>
    <lineage>
        <taxon>Bacteria</taxon>
        <taxon>Thermotogati</taxon>
        <taxon>Deinococcota</taxon>
        <taxon>Deinococci</taxon>
        <taxon>Deinococcales</taxon>
        <taxon>Deinococcaceae</taxon>
        <taxon>Deinococcus</taxon>
    </lineage>
</organism>
<dbReference type="Proteomes" id="UP000008635">
    <property type="component" value="Chromosome"/>
</dbReference>
<reference evidence="2 3" key="1">
    <citation type="journal article" date="2011" name="Stand. Genomic Sci.">
        <title>Complete genome sequence of Deinococcus maricopensis type strain (LB-34).</title>
        <authorList>
            <person name="Pukall R."/>
            <person name="Zeytun A."/>
            <person name="Lucas S."/>
            <person name="Lapidus A."/>
            <person name="Hammon N."/>
            <person name="Deshpande S."/>
            <person name="Nolan M."/>
            <person name="Cheng J.F."/>
            <person name="Pitluck S."/>
            <person name="Liolios K."/>
            <person name="Pagani I."/>
            <person name="Mikhailova N."/>
            <person name="Ivanova N."/>
            <person name="Mavromatis K."/>
            <person name="Pati A."/>
            <person name="Tapia R."/>
            <person name="Han C."/>
            <person name="Goodwin L."/>
            <person name="Chen A."/>
            <person name="Palaniappan K."/>
            <person name="Land M."/>
            <person name="Hauser L."/>
            <person name="Chang Y.J."/>
            <person name="Jeffries C.D."/>
            <person name="Brambilla E.M."/>
            <person name="Rohde M."/>
            <person name="Goker M."/>
            <person name="Detter J.C."/>
            <person name="Woyke T."/>
            <person name="Bristow J."/>
            <person name="Eisen J.A."/>
            <person name="Markowitz V."/>
            <person name="Hugenholtz P."/>
            <person name="Kyrpides N.C."/>
            <person name="Klenk H.P."/>
        </authorList>
    </citation>
    <scope>NUCLEOTIDE SEQUENCE [LARGE SCALE GENOMIC DNA]</scope>
    <source>
        <strain evidence="3">DSM 21211 / LMG 22137 / NRRL B-23946 / LB-34</strain>
    </source>
</reference>
<dbReference type="HOGENOM" id="CLU_086979_1_0_0"/>
<dbReference type="InterPro" id="IPR052348">
    <property type="entry name" value="Metallopeptidase_M50B"/>
</dbReference>
<evidence type="ECO:0008006" key="4">
    <source>
        <dbReference type="Google" id="ProtNLM"/>
    </source>
</evidence>
<reference evidence="3" key="2">
    <citation type="submission" date="2011-01" db="EMBL/GenBank/DDBJ databases">
        <title>The complete genome of Deinococcus maricopensis DSM 21211.</title>
        <authorList>
            <consortium name="US DOE Joint Genome Institute (JGI-PGF)"/>
            <person name="Lucas S."/>
            <person name="Copeland A."/>
            <person name="Lapidus A."/>
            <person name="Goodwin L."/>
            <person name="Pitluck S."/>
            <person name="Kyrpides N."/>
            <person name="Mavromatis K."/>
            <person name="Pagani I."/>
            <person name="Ivanova N."/>
            <person name="Ovchinnikova G."/>
            <person name="Zeytun A."/>
            <person name="Detter J.C."/>
            <person name="Han C."/>
            <person name="Land M."/>
            <person name="Hauser L."/>
            <person name="Markowitz V."/>
            <person name="Cheng J.-F."/>
            <person name="Hugenholtz P."/>
            <person name="Woyke T."/>
            <person name="Wu D."/>
            <person name="Pukall R."/>
            <person name="Gehrich-Schroeter G."/>
            <person name="Brambilla E."/>
            <person name="Klenk H.-P."/>
            <person name="Eisen J.A."/>
        </authorList>
    </citation>
    <scope>NUCLEOTIDE SEQUENCE [LARGE SCALE GENOMIC DNA]</scope>
    <source>
        <strain evidence="3">DSM 21211 / LMG 22137 / NRRL B-23946 / LB-34</strain>
    </source>
</reference>
<dbReference type="EMBL" id="CP002454">
    <property type="protein sequence ID" value="ADV66931.1"/>
    <property type="molecule type" value="Genomic_DNA"/>
</dbReference>
<keyword evidence="1" id="KW-0472">Membrane</keyword>
<dbReference type="eggNOG" id="COG1994">
    <property type="taxonomic scope" value="Bacteria"/>
</dbReference>
<feature type="transmembrane region" description="Helical" evidence="1">
    <location>
        <begin position="56"/>
        <end position="75"/>
    </location>
</feature>
<dbReference type="OrthoDB" id="67818at2"/>
<dbReference type="KEGG" id="dmr:Deima_1280"/>